<dbReference type="OrthoDB" id="5392603at2"/>
<gene>
    <name evidence="6" type="primary">macA_7</name>
    <name evidence="6" type="ORF">Pmgp_02102</name>
</gene>
<dbReference type="NCBIfam" id="TIGR01730">
    <property type="entry name" value="RND_mfp"/>
    <property type="match status" value="1"/>
</dbReference>
<keyword evidence="7" id="KW-1185">Reference proteome</keyword>
<dbReference type="Gene3D" id="2.40.420.20">
    <property type="match status" value="1"/>
</dbReference>
<dbReference type="Gene3D" id="2.40.50.100">
    <property type="match status" value="1"/>
</dbReference>
<name>A0A4Y7RR90_9FIRM</name>
<evidence type="ECO:0000259" key="3">
    <source>
        <dbReference type="Pfam" id="PF25917"/>
    </source>
</evidence>
<dbReference type="Proteomes" id="UP000297597">
    <property type="component" value="Unassembled WGS sequence"/>
</dbReference>
<evidence type="ECO:0000256" key="2">
    <source>
        <dbReference type="SAM" id="Coils"/>
    </source>
</evidence>
<dbReference type="PANTHER" id="PTHR30469">
    <property type="entry name" value="MULTIDRUG RESISTANCE PROTEIN MDTA"/>
    <property type="match status" value="1"/>
</dbReference>
<evidence type="ECO:0000256" key="1">
    <source>
        <dbReference type="ARBA" id="ARBA00009477"/>
    </source>
</evidence>
<dbReference type="InterPro" id="IPR058625">
    <property type="entry name" value="MdtA-like_BSH"/>
</dbReference>
<dbReference type="Pfam" id="PF25989">
    <property type="entry name" value="YknX_C"/>
    <property type="match status" value="1"/>
</dbReference>
<dbReference type="PANTHER" id="PTHR30469:SF33">
    <property type="entry name" value="SLR1207 PROTEIN"/>
    <property type="match status" value="1"/>
</dbReference>
<dbReference type="SUPFAM" id="SSF111369">
    <property type="entry name" value="HlyD-like secretion proteins"/>
    <property type="match status" value="1"/>
</dbReference>
<feature type="coiled-coil region" evidence="2">
    <location>
        <begin position="162"/>
        <end position="196"/>
    </location>
</feature>
<keyword evidence="2" id="KW-0175">Coiled coil</keyword>
<proteinExistence type="inferred from homology"/>
<evidence type="ECO:0000259" key="4">
    <source>
        <dbReference type="Pfam" id="PF25954"/>
    </source>
</evidence>
<reference evidence="6 7" key="1">
    <citation type="journal article" date="2018" name="Environ. Microbiol.">
        <title>Novel energy conservation strategies and behaviour of Pelotomaculum schinkii driving syntrophic propionate catabolism.</title>
        <authorList>
            <person name="Hidalgo-Ahumada C.A.P."/>
            <person name="Nobu M.K."/>
            <person name="Narihiro T."/>
            <person name="Tamaki H."/>
            <person name="Liu W.T."/>
            <person name="Kamagata Y."/>
            <person name="Stams A.J.M."/>
            <person name="Imachi H."/>
            <person name="Sousa D.Z."/>
        </authorList>
    </citation>
    <scope>NUCLEOTIDE SEQUENCE [LARGE SCALE GENOMIC DNA]</scope>
    <source>
        <strain evidence="6 7">MGP</strain>
    </source>
</reference>
<dbReference type="InterPro" id="IPR058637">
    <property type="entry name" value="YknX-like_C"/>
</dbReference>
<accession>A0A4Y7RR90</accession>
<sequence length="393" mass="42074">MFVFYNVYDGKMKGDRKVKRLTVLLLFFLLASLLSGCGGKKPAGSESSATAVEVVTVTKTDMNKFFNTSGKIEAAGKATIAPKVTGRVAAVNVKLGDQVEKGQVLFQIEAKDAYNQLTQSRATLGMSQVSYDTAVQALKDAQSNYDRYKALFESGAVSNNDLEQAETKLVNAQLSLEQCRQQMNKDQATLDIAQDNYYDYSVTAPIAGLVGEVNVENGEMVNSQKDAAVIVNIDTVKVEASVPESVVNTIKPGSKVTVTIASLNKSVEGTVTAVAPKTDATTMGYPVEVTIANPDGEIKPGMTVKIDLFTGALQKIIAVPVDAVIEQDGQHIVYIVEDGKAKEVYVETGVSNDSRIEITKGLEEGQSVIVQGNRLLSDGQQVKAVTRQEGGSK</sequence>
<dbReference type="Gene3D" id="2.40.30.170">
    <property type="match status" value="1"/>
</dbReference>
<evidence type="ECO:0000313" key="6">
    <source>
        <dbReference type="EMBL" id="TEB10787.1"/>
    </source>
</evidence>
<dbReference type="Pfam" id="PF25917">
    <property type="entry name" value="BSH_RND"/>
    <property type="match status" value="1"/>
</dbReference>
<protein>
    <submittedName>
        <fullName evidence="6">Macrolide export protein MacA</fullName>
    </submittedName>
</protein>
<dbReference type="AlphaFoldDB" id="A0A4Y7RR90"/>
<comment type="caution">
    <text evidence="6">The sequence shown here is derived from an EMBL/GenBank/DDBJ whole genome shotgun (WGS) entry which is preliminary data.</text>
</comment>
<feature type="domain" description="Multidrug resistance protein MdtA-like barrel-sandwich hybrid" evidence="3">
    <location>
        <begin position="77"/>
        <end position="231"/>
    </location>
</feature>
<dbReference type="GO" id="GO:0015562">
    <property type="term" value="F:efflux transmembrane transporter activity"/>
    <property type="evidence" value="ECO:0007669"/>
    <property type="project" value="InterPro"/>
</dbReference>
<evidence type="ECO:0000259" key="5">
    <source>
        <dbReference type="Pfam" id="PF25989"/>
    </source>
</evidence>
<dbReference type="InterPro" id="IPR006143">
    <property type="entry name" value="RND_pump_MFP"/>
</dbReference>
<feature type="domain" description="YknX-like C-terminal permuted SH3-like" evidence="5">
    <location>
        <begin position="317"/>
        <end position="383"/>
    </location>
</feature>
<dbReference type="InterPro" id="IPR058792">
    <property type="entry name" value="Beta-barrel_RND_2"/>
</dbReference>
<dbReference type="Gene3D" id="1.10.287.470">
    <property type="entry name" value="Helix hairpin bin"/>
    <property type="match status" value="1"/>
</dbReference>
<dbReference type="EMBL" id="QFFZ01000021">
    <property type="protein sequence ID" value="TEB10787.1"/>
    <property type="molecule type" value="Genomic_DNA"/>
</dbReference>
<dbReference type="Pfam" id="PF25954">
    <property type="entry name" value="Beta-barrel_RND_2"/>
    <property type="match status" value="1"/>
</dbReference>
<organism evidence="6 7">
    <name type="scientific">Pelotomaculum propionicicum</name>
    <dbReference type="NCBI Taxonomy" id="258475"/>
    <lineage>
        <taxon>Bacteria</taxon>
        <taxon>Bacillati</taxon>
        <taxon>Bacillota</taxon>
        <taxon>Clostridia</taxon>
        <taxon>Eubacteriales</taxon>
        <taxon>Desulfotomaculaceae</taxon>
        <taxon>Pelotomaculum</taxon>
    </lineage>
</organism>
<feature type="domain" description="CusB-like beta-barrel" evidence="4">
    <location>
        <begin position="236"/>
        <end position="308"/>
    </location>
</feature>
<comment type="similarity">
    <text evidence="1">Belongs to the membrane fusion protein (MFP) (TC 8.A.1) family.</text>
</comment>
<evidence type="ECO:0000313" key="7">
    <source>
        <dbReference type="Proteomes" id="UP000297597"/>
    </source>
</evidence>
<dbReference type="GO" id="GO:1990281">
    <property type="term" value="C:efflux pump complex"/>
    <property type="evidence" value="ECO:0007669"/>
    <property type="project" value="TreeGrafter"/>
</dbReference>